<keyword evidence="10" id="KW-1185">Reference proteome</keyword>
<dbReference type="GeneID" id="93712886"/>
<dbReference type="Pfam" id="PF02447">
    <property type="entry name" value="GntP_permease"/>
    <property type="match status" value="1"/>
</dbReference>
<keyword evidence="3" id="KW-1003">Cell membrane</keyword>
<dbReference type="PANTHER" id="PTHR30354:SF22">
    <property type="entry name" value="HIGH-AFFINITY GLUCONATE TRANSPORTER"/>
    <property type="match status" value="1"/>
</dbReference>
<comment type="subcellular location">
    <subcellularLocation>
        <location evidence="1">Cell membrane</location>
        <topology evidence="1">Multi-pass membrane protein</topology>
    </subcellularLocation>
</comment>
<feature type="transmembrane region" description="Helical" evidence="8">
    <location>
        <begin position="224"/>
        <end position="244"/>
    </location>
</feature>
<dbReference type="PIRSF" id="PIRSF002746">
    <property type="entry name" value="Gluconate_transporter"/>
    <property type="match status" value="1"/>
</dbReference>
<comment type="caution">
    <text evidence="9">The sequence shown here is derived from an EMBL/GenBank/DDBJ whole genome shotgun (WGS) entry which is preliminary data.</text>
</comment>
<feature type="transmembrane region" description="Helical" evidence="8">
    <location>
        <begin position="338"/>
        <end position="367"/>
    </location>
</feature>
<dbReference type="EMBL" id="FOXX01000015">
    <property type="protein sequence ID" value="SFQ85245.1"/>
    <property type="molecule type" value="Genomic_DNA"/>
</dbReference>
<evidence type="ECO:0000256" key="5">
    <source>
        <dbReference type="ARBA" id="ARBA00022989"/>
    </source>
</evidence>
<name>A0A1I6BWJ0_9BACI</name>
<reference evidence="9 10" key="1">
    <citation type="submission" date="2016-10" db="EMBL/GenBank/DDBJ databases">
        <authorList>
            <person name="Varghese N."/>
            <person name="Submissions S."/>
        </authorList>
    </citation>
    <scope>NUCLEOTIDE SEQUENCE [LARGE SCALE GENOMIC DNA]</scope>
    <source>
        <strain evidence="9 10">DSM 13796</strain>
    </source>
</reference>
<dbReference type="RefSeq" id="WP_061802698.1">
    <property type="nucleotide sequence ID" value="NZ_FOXX01000015.1"/>
</dbReference>
<evidence type="ECO:0000256" key="1">
    <source>
        <dbReference type="ARBA" id="ARBA00004651"/>
    </source>
</evidence>
<dbReference type="InterPro" id="IPR003474">
    <property type="entry name" value="Glcn_transporter"/>
</dbReference>
<keyword evidence="6 8" id="KW-0472">Membrane</keyword>
<comment type="similarity">
    <text evidence="7">Belongs to the GntP permease family.</text>
</comment>
<evidence type="ECO:0000256" key="6">
    <source>
        <dbReference type="ARBA" id="ARBA00023136"/>
    </source>
</evidence>
<feature type="transmembrane region" description="Helical" evidence="8">
    <location>
        <begin position="12"/>
        <end position="38"/>
    </location>
</feature>
<evidence type="ECO:0000256" key="4">
    <source>
        <dbReference type="ARBA" id="ARBA00022692"/>
    </source>
</evidence>
<dbReference type="Proteomes" id="UP000182762">
    <property type="component" value="Unassembled WGS sequence"/>
</dbReference>
<evidence type="ECO:0000256" key="8">
    <source>
        <dbReference type="SAM" id="Phobius"/>
    </source>
</evidence>
<feature type="transmembrane region" description="Helical" evidence="8">
    <location>
        <begin position="174"/>
        <end position="193"/>
    </location>
</feature>
<dbReference type="NCBIfam" id="TIGR00791">
    <property type="entry name" value="gntP"/>
    <property type="match status" value="1"/>
</dbReference>
<sequence>MPIVIICIGVALLLLLITVFRLNAFISLIIVSILVGIMEGMAPLEALESVKDGLGATLGDLALVLGFGTMLGKLMADSGGAQCIADTLIAKFGENRVQLATVITAFVVGIALFYETGFIVLIPLVFTVAISAGLPVLYIGMPVVAALITVHGFVPPHPGPTAIAVIFHANIGKMLLVGILTAIPAVLIGGVLYTKMFKKENLHCNIPKELFNPKKLTDKEMPGFGVSVFTSLIPVILMFIHAFVEIFFPKSPLLHYVGFIGDPAIALLIAVLLGIFTFGLHKGKTMDSVMKTVTESITSIAMILLIIGGGGAFKQILIDSKVDQYIAHLMEGTNLSPLLLTWLIAAILRVSLGSATVAGLTAAGIAAPLVNVSGVSPELMALAAGAGSITFSHVNDAGFWIYKEYFNLSIGQTIKTWSVMVTIISLVGLGCVLLLNIFM</sequence>
<evidence type="ECO:0000256" key="2">
    <source>
        <dbReference type="ARBA" id="ARBA00022448"/>
    </source>
</evidence>
<evidence type="ECO:0000313" key="10">
    <source>
        <dbReference type="Proteomes" id="UP000182762"/>
    </source>
</evidence>
<gene>
    <name evidence="9" type="ORF">SAMN02745910_04345</name>
</gene>
<feature type="transmembrane region" description="Helical" evidence="8">
    <location>
        <begin position="256"/>
        <end position="276"/>
    </location>
</feature>
<dbReference type="PANTHER" id="PTHR30354">
    <property type="entry name" value="GNT FAMILY GLUCONATE TRANSPORTER"/>
    <property type="match status" value="1"/>
</dbReference>
<evidence type="ECO:0000256" key="3">
    <source>
        <dbReference type="ARBA" id="ARBA00022475"/>
    </source>
</evidence>
<keyword evidence="4 8" id="KW-0812">Transmembrane</keyword>
<feature type="transmembrane region" description="Helical" evidence="8">
    <location>
        <begin position="136"/>
        <end position="154"/>
    </location>
</feature>
<keyword evidence="5 8" id="KW-1133">Transmembrane helix</keyword>
<protein>
    <submittedName>
        <fullName evidence="9">Gnt-I system high-affinity gluconate transporter</fullName>
    </submittedName>
</protein>
<feature type="transmembrane region" description="Helical" evidence="8">
    <location>
        <begin position="414"/>
        <end position="438"/>
    </location>
</feature>
<feature type="transmembrane region" description="Helical" evidence="8">
    <location>
        <begin position="296"/>
        <end position="317"/>
    </location>
</feature>
<evidence type="ECO:0000313" key="9">
    <source>
        <dbReference type="EMBL" id="SFQ85245.1"/>
    </source>
</evidence>
<proteinExistence type="inferred from homology"/>
<evidence type="ECO:0000256" key="7">
    <source>
        <dbReference type="ARBA" id="ARBA00049663"/>
    </source>
</evidence>
<accession>A0A1I6BWJ0</accession>
<keyword evidence="2" id="KW-0813">Transport</keyword>
<organism evidence="9 10">
    <name type="scientific">Priestia endophytica DSM 13796</name>
    <dbReference type="NCBI Taxonomy" id="1121089"/>
    <lineage>
        <taxon>Bacteria</taxon>
        <taxon>Bacillati</taxon>
        <taxon>Bacillota</taxon>
        <taxon>Bacilli</taxon>
        <taxon>Bacillales</taxon>
        <taxon>Bacillaceae</taxon>
        <taxon>Priestia</taxon>
    </lineage>
</organism>
<feature type="transmembrane region" description="Helical" evidence="8">
    <location>
        <begin position="97"/>
        <end position="130"/>
    </location>
</feature>